<dbReference type="PANTHER" id="PTHR46333">
    <property type="entry name" value="CYTOKINESIS PROTEIN 3"/>
    <property type="match status" value="1"/>
</dbReference>
<name>A0A4Q7N313_9BACT</name>
<dbReference type="GO" id="GO:0005737">
    <property type="term" value="C:cytoplasm"/>
    <property type="evidence" value="ECO:0007669"/>
    <property type="project" value="TreeGrafter"/>
</dbReference>
<reference evidence="2 3" key="1">
    <citation type="submission" date="2019-02" db="EMBL/GenBank/DDBJ databases">
        <title>Genomic Encyclopedia of Type Strains, Phase IV (KMG-IV): sequencing the most valuable type-strain genomes for metagenomic binning, comparative biology and taxonomic classification.</title>
        <authorList>
            <person name="Goeker M."/>
        </authorList>
    </citation>
    <scope>NUCLEOTIDE SEQUENCE [LARGE SCALE GENOMIC DNA]</scope>
    <source>
        <strain evidence="2 3">DSM 18116</strain>
    </source>
</reference>
<dbReference type="RefSeq" id="WP_130539821.1">
    <property type="nucleotide sequence ID" value="NZ_CP042431.1"/>
</dbReference>
<dbReference type="AlphaFoldDB" id="A0A4Q7N313"/>
<comment type="caution">
    <text evidence="2">The sequence shown here is derived from an EMBL/GenBank/DDBJ whole genome shotgun (WGS) entry which is preliminary data.</text>
</comment>
<dbReference type="Proteomes" id="UP000293874">
    <property type="component" value="Unassembled WGS sequence"/>
</dbReference>
<proteinExistence type="predicted"/>
<dbReference type="EMBL" id="SGXA01000001">
    <property type="protein sequence ID" value="RZS75454.1"/>
    <property type="molecule type" value="Genomic_DNA"/>
</dbReference>
<dbReference type="PANTHER" id="PTHR46333:SF2">
    <property type="entry name" value="CYTOKINESIS PROTEIN 3"/>
    <property type="match status" value="1"/>
</dbReference>
<dbReference type="InterPro" id="IPR038765">
    <property type="entry name" value="Papain-like_cys_pep_sf"/>
</dbReference>
<dbReference type="InterPro" id="IPR052557">
    <property type="entry name" value="CAP/Cytokinesis_protein"/>
</dbReference>
<dbReference type="Gene3D" id="3.10.620.30">
    <property type="match status" value="1"/>
</dbReference>
<gene>
    <name evidence="2" type="ORF">EV199_1320</name>
</gene>
<keyword evidence="3" id="KW-1185">Reference proteome</keyword>
<evidence type="ECO:0000259" key="1">
    <source>
        <dbReference type="SMART" id="SM00460"/>
    </source>
</evidence>
<dbReference type="SUPFAM" id="SSF54001">
    <property type="entry name" value="Cysteine proteinases"/>
    <property type="match status" value="1"/>
</dbReference>
<sequence length="360" mass="42544">MNKRKQLLLLIFLYPIFSFAQLSIKFASVDSFASQVKYRKDFRTLTEDLTSPYSEPLLKARSIFKWITENIRYNYKYYNKYYYQGREPKSFTCKDNKDCESKRIAWEINYIETILRKKKAVCYGYAMLFKKMCDIAGLQSEIIPGYVRTEYYQVGTAGTLDHAWNAVWVDSTWHLLDPTWAAGGCAKNDDGKMLSFTKKFNNYYWLTSPENFARNHFPKNNKWTLLQNYTKDSFALNPYYAANAISKIRLMAPGSGVIHSKKGDTVHFRIGYEGPVQDIQINSNYFRNPEIWVYEEVSKRKKVRKLDSGAVKKQQYIQYQRVGNTYEFYYLIPDNSLYYLDILFNRNRVMRFKVVTSHGK</sequence>
<evidence type="ECO:0000313" key="2">
    <source>
        <dbReference type="EMBL" id="RZS75454.1"/>
    </source>
</evidence>
<protein>
    <submittedName>
        <fullName evidence="2">Transglutaminase superfamily protein</fullName>
    </submittedName>
</protein>
<organism evidence="2 3">
    <name type="scientific">Pseudobacter ginsenosidimutans</name>
    <dbReference type="NCBI Taxonomy" id="661488"/>
    <lineage>
        <taxon>Bacteria</taxon>
        <taxon>Pseudomonadati</taxon>
        <taxon>Bacteroidota</taxon>
        <taxon>Chitinophagia</taxon>
        <taxon>Chitinophagales</taxon>
        <taxon>Chitinophagaceae</taxon>
        <taxon>Pseudobacter</taxon>
    </lineage>
</organism>
<dbReference type="Pfam" id="PF04473">
    <property type="entry name" value="DUF553"/>
    <property type="match status" value="1"/>
</dbReference>
<dbReference type="OrthoDB" id="9788327at2"/>
<dbReference type="InterPro" id="IPR007562">
    <property type="entry name" value="Transglutaminase-like_domain"/>
</dbReference>
<dbReference type="InterPro" id="IPR002931">
    <property type="entry name" value="Transglutaminase-like"/>
</dbReference>
<dbReference type="SMART" id="SM00460">
    <property type="entry name" value="TGc"/>
    <property type="match status" value="1"/>
</dbReference>
<evidence type="ECO:0000313" key="3">
    <source>
        <dbReference type="Proteomes" id="UP000293874"/>
    </source>
</evidence>
<feature type="domain" description="Transglutaminase-like" evidence="1">
    <location>
        <begin position="114"/>
        <end position="180"/>
    </location>
</feature>
<accession>A0A4Q7N313</accession>